<comment type="caution">
    <text evidence="1">The sequence shown here is derived from an EMBL/GenBank/DDBJ whole genome shotgun (WGS) entry which is preliminary data.</text>
</comment>
<keyword evidence="2" id="KW-1185">Reference proteome</keyword>
<name>A0ACC2SUB9_9FUNG</name>
<dbReference type="Proteomes" id="UP001165960">
    <property type="component" value="Unassembled WGS sequence"/>
</dbReference>
<reference evidence="1" key="1">
    <citation type="submission" date="2022-04" db="EMBL/GenBank/DDBJ databases">
        <title>Genome of the entomopathogenic fungus Entomophthora muscae.</title>
        <authorList>
            <person name="Elya C."/>
            <person name="Lovett B.R."/>
            <person name="Lee E."/>
            <person name="Macias A.M."/>
            <person name="Hajek A.E."/>
            <person name="De Bivort B.L."/>
            <person name="Kasson M.T."/>
            <person name="De Fine Licht H.H."/>
            <person name="Stajich J.E."/>
        </authorList>
    </citation>
    <scope>NUCLEOTIDE SEQUENCE</scope>
    <source>
        <strain evidence="1">Berkeley</strain>
    </source>
</reference>
<sequence length="83" mass="9936">MYSYPAHQRRDAPPPPMTLLSSPLCHKLLFKYIYRTLILLRFLICFSDASHFPSDYFCHLEGLLGKFWFWVFLWSSLNAMLFK</sequence>
<gene>
    <name evidence="1" type="ORF">DSO57_1014570</name>
</gene>
<organism evidence="1 2">
    <name type="scientific">Entomophthora muscae</name>
    <dbReference type="NCBI Taxonomy" id="34485"/>
    <lineage>
        <taxon>Eukaryota</taxon>
        <taxon>Fungi</taxon>
        <taxon>Fungi incertae sedis</taxon>
        <taxon>Zoopagomycota</taxon>
        <taxon>Entomophthoromycotina</taxon>
        <taxon>Entomophthoromycetes</taxon>
        <taxon>Entomophthorales</taxon>
        <taxon>Entomophthoraceae</taxon>
        <taxon>Entomophthora</taxon>
    </lineage>
</organism>
<dbReference type="EMBL" id="QTSX02004316">
    <property type="protein sequence ID" value="KAJ9065950.1"/>
    <property type="molecule type" value="Genomic_DNA"/>
</dbReference>
<proteinExistence type="predicted"/>
<protein>
    <submittedName>
        <fullName evidence="1">Uncharacterized protein</fullName>
    </submittedName>
</protein>
<evidence type="ECO:0000313" key="1">
    <source>
        <dbReference type="EMBL" id="KAJ9065950.1"/>
    </source>
</evidence>
<accession>A0ACC2SUB9</accession>
<evidence type="ECO:0000313" key="2">
    <source>
        <dbReference type="Proteomes" id="UP001165960"/>
    </source>
</evidence>